<feature type="transmembrane region" description="Helical" evidence="1">
    <location>
        <begin position="32"/>
        <end position="51"/>
    </location>
</feature>
<feature type="transmembrane region" description="Helical" evidence="1">
    <location>
        <begin position="83"/>
        <end position="102"/>
    </location>
</feature>
<keyword evidence="1" id="KW-1133">Transmembrane helix</keyword>
<keyword evidence="1" id="KW-0812">Transmembrane</keyword>
<evidence type="ECO:0000313" key="2">
    <source>
        <dbReference type="EMBL" id="EJC80266.1"/>
    </source>
</evidence>
<name>J0W3I3_RHILT</name>
<accession>J0W3I3</accession>
<dbReference type="HOGENOM" id="CLU_2275194_0_0_5"/>
<sequence>MTEAELAVVTILASSVGGALGARNAEAQAWKGLVIIAVSSIVTVVVMLLLLNVENGVLTILVNLIVAGVVGAILKMSPRQTSIVINGAILATVIAAVLISFVS</sequence>
<gene>
    <name evidence="2" type="ORF">Rleg4DRAFT_1887</name>
</gene>
<organism evidence="2 3">
    <name type="scientific">Rhizobium leguminosarum bv. trifolii WSM2297</name>
    <dbReference type="NCBI Taxonomy" id="754762"/>
    <lineage>
        <taxon>Bacteria</taxon>
        <taxon>Pseudomonadati</taxon>
        <taxon>Pseudomonadota</taxon>
        <taxon>Alphaproteobacteria</taxon>
        <taxon>Hyphomicrobiales</taxon>
        <taxon>Rhizobiaceae</taxon>
        <taxon>Rhizobium/Agrobacterium group</taxon>
        <taxon>Rhizobium</taxon>
    </lineage>
</organism>
<keyword evidence="1" id="KW-0472">Membrane</keyword>
<evidence type="ECO:0000313" key="3">
    <source>
        <dbReference type="Proteomes" id="UP000005732"/>
    </source>
</evidence>
<reference evidence="2 3" key="1">
    <citation type="submission" date="2012-02" db="EMBL/GenBank/DDBJ databases">
        <title>Improved High-Quality Draft Sequence of Rhizobium leguminosarum bv. trifolii WSM2297.</title>
        <authorList>
            <consortium name="US DOE Joint Genome Institute"/>
            <person name="Lucas S."/>
            <person name="Han J."/>
            <person name="Lapidus A."/>
            <person name="Cheng J.-F."/>
            <person name="Goodwin L."/>
            <person name="Pitluck S."/>
            <person name="Peters L."/>
            <person name="Ovchinnikova G."/>
            <person name="Zhang X."/>
            <person name="Detter J.C."/>
            <person name="Han C."/>
            <person name="Tapia R."/>
            <person name="Land M."/>
            <person name="Hauser L."/>
            <person name="Kyrpides N."/>
            <person name="Ivanova N."/>
            <person name="Pagani I."/>
            <person name="Brau L."/>
            <person name="Yates R."/>
            <person name="O'Hara G."/>
            <person name="Rui T."/>
            <person name="Howieson J."/>
            <person name="Reeve W."/>
            <person name="Woyke T."/>
        </authorList>
    </citation>
    <scope>NUCLEOTIDE SEQUENCE [LARGE SCALE GENOMIC DNA]</scope>
    <source>
        <strain evidence="2 3">WSM2297</strain>
    </source>
</reference>
<feature type="transmembrane region" description="Helical" evidence="1">
    <location>
        <begin position="6"/>
        <end position="25"/>
    </location>
</feature>
<protein>
    <recommendedName>
        <fullName evidence="4">Transmembrane protein</fullName>
    </recommendedName>
</protein>
<dbReference type="EMBL" id="JH719395">
    <property type="protein sequence ID" value="EJC80266.1"/>
    <property type="molecule type" value="Genomic_DNA"/>
</dbReference>
<evidence type="ECO:0008006" key="4">
    <source>
        <dbReference type="Google" id="ProtNLM"/>
    </source>
</evidence>
<evidence type="ECO:0000256" key="1">
    <source>
        <dbReference type="SAM" id="Phobius"/>
    </source>
</evidence>
<dbReference type="Proteomes" id="UP000005732">
    <property type="component" value="Unassembled WGS sequence"/>
</dbReference>
<feature type="transmembrane region" description="Helical" evidence="1">
    <location>
        <begin position="57"/>
        <end position="76"/>
    </location>
</feature>
<proteinExistence type="predicted"/>
<dbReference type="AlphaFoldDB" id="J0W3I3"/>
<dbReference type="RefSeq" id="WP_003580804.1">
    <property type="nucleotide sequence ID" value="NZ_JH719395.1"/>
</dbReference>
<dbReference type="OrthoDB" id="8371854at2"/>